<feature type="binding site" evidence="2">
    <location>
        <position position="179"/>
    </location>
    <ligand>
        <name>Fe cation</name>
        <dbReference type="ChEBI" id="CHEBI:24875"/>
        <label>2</label>
    </ligand>
</feature>
<feature type="binding site" evidence="2">
    <location>
        <position position="181"/>
    </location>
    <ligand>
        <name>Fe cation</name>
        <dbReference type="ChEBI" id="CHEBI:24875"/>
        <label>1</label>
    </ligand>
</feature>
<dbReference type="PANTHER" id="PTHR36303">
    <property type="entry name" value="2',3'-CYCLIC-NUCLEOTIDE 2'-PHOSPHODIESTERASE"/>
    <property type="match status" value="1"/>
</dbReference>
<evidence type="ECO:0000313" key="4">
    <source>
        <dbReference type="Proteomes" id="UP000008957"/>
    </source>
</evidence>
<evidence type="ECO:0000313" key="3">
    <source>
        <dbReference type="EMBL" id="CBL27625.1"/>
    </source>
</evidence>
<feature type="binding site" evidence="2">
    <location>
        <position position="41"/>
    </location>
    <ligand>
        <name>Fe cation</name>
        <dbReference type="ChEBI" id="CHEBI:24875"/>
        <label>1</label>
    </ligand>
</feature>
<dbReference type="GO" id="GO:0004113">
    <property type="term" value="F:2',3'-cyclic-nucleotide 3'-phosphodiesterase activity"/>
    <property type="evidence" value="ECO:0007669"/>
    <property type="project" value="TreeGrafter"/>
</dbReference>
<dbReference type="Gene3D" id="3.60.21.10">
    <property type="match status" value="1"/>
</dbReference>
<dbReference type="Proteomes" id="UP000008957">
    <property type="component" value="Chromosome"/>
</dbReference>
<feature type="binding site" evidence="2">
    <location>
        <position position="154"/>
    </location>
    <ligand>
        <name>Fe cation</name>
        <dbReference type="ChEBI" id="CHEBI:24875"/>
        <label>2</label>
    </ligand>
</feature>
<name>A0AB94IV57_9BACT</name>
<evidence type="ECO:0000256" key="1">
    <source>
        <dbReference type="PIRSR" id="PIRSR004789-50"/>
    </source>
</evidence>
<dbReference type="InterPro" id="IPR005235">
    <property type="entry name" value="YmdB-like"/>
</dbReference>
<feature type="binding site" evidence="2">
    <location>
        <position position="40"/>
    </location>
    <ligand>
        <name>Fe cation</name>
        <dbReference type="ChEBI" id="CHEBI:24875"/>
        <label>2</label>
    </ligand>
</feature>
<protein>
    <submittedName>
        <fullName evidence="3">Uncharacterized protein conserved in bacteria</fullName>
    </submittedName>
</protein>
<dbReference type="PIRSF" id="PIRSF004789">
    <property type="entry name" value="DR1281"/>
    <property type="match status" value="1"/>
</dbReference>
<proteinExistence type="predicted"/>
<dbReference type="GO" id="GO:0046872">
    <property type="term" value="F:metal ion binding"/>
    <property type="evidence" value="ECO:0007669"/>
    <property type="project" value="UniProtKB-KW"/>
</dbReference>
<gene>
    <name evidence="3" type="ORF">SY1_00190</name>
</gene>
<dbReference type="AlphaFoldDB" id="A0AB94IV57"/>
<feature type="binding site" evidence="2">
    <location>
        <position position="68"/>
    </location>
    <ligand>
        <name>Fe cation</name>
        <dbReference type="ChEBI" id="CHEBI:24875"/>
        <label>2</label>
    </ligand>
</feature>
<dbReference type="CDD" id="cd07382">
    <property type="entry name" value="MPP_DR1281"/>
    <property type="match status" value="1"/>
</dbReference>
<dbReference type="Pfam" id="PF13277">
    <property type="entry name" value="YmdB"/>
    <property type="match status" value="1"/>
</dbReference>
<feature type="binding site" evidence="2">
    <location>
        <position position="40"/>
    </location>
    <ligand>
        <name>Fe cation</name>
        <dbReference type="ChEBI" id="CHEBI:24875"/>
        <label>1</label>
    </ligand>
</feature>
<keyword evidence="4" id="KW-1185">Reference proteome</keyword>
<dbReference type="InterPro" id="IPR029052">
    <property type="entry name" value="Metallo-depent_PP-like"/>
</dbReference>
<evidence type="ECO:0000256" key="2">
    <source>
        <dbReference type="PIRSR" id="PIRSR004789-51"/>
    </source>
</evidence>
<dbReference type="RefSeq" id="WP_015555772.1">
    <property type="nucleotide sequence ID" value="NC_021038.1"/>
</dbReference>
<feature type="binding site" evidence="2">
    <location>
        <position position="8"/>
    </location>
    <ligand>
        <name>Fe cation</name>
        <dbReference type="ChEBI" id="CHEBI:24875"/>
        <label>1</label>
    </ligand>
</feature>
<reference evidence="3 4" key="2">
    <citation type="submission" date="2010-03" db="EMBL/GenBank/DDBJ databases">
        <authorList>
            <person name="Pajon A."/>
        </authorList>
    </citation>
    <scope>NUCLEOTIDE SEQUENCE [LARGE SCALE GENOMIC DNA]</scope>
    <source>
        <strain evidence="3 4">SGP1</strain>
    </source>
</reference>
<dbReference type="KEGG" id="sbr:SY1_00190"/>
<feature type="active site" description="Proton donor" evidence="1">
    <location>
        <position position="69"/>
    </location>
</feature>
<dbReference type="SUPFAM" id="SSF56300">
    <property type="entry name" value="Metallo-dependent phosphatases"/>
    <property type="match status" value="1"/>
</dbReference>
<sequence>MRVLFLGDVAWSVGRRALACALPELRREWGGFDFVVVNCENAAAGKGMTEKIFKEFLDLGVDGMTSGNHIWDKNDFGVVLGSDARIFRPANYPAVCPGQGCGVLERGGRRLGILNLEGQVFMPPIDSPFYAADACLEELRAQGGPELPILVDFHAEATSEKEAMGFYLDGRVSAVLGTHTHVQTADERILPGGTAYLSDVGMTGGHGGILGVKKESAMPRFLTGMPARFEMCTELPAVNGAVVEIDESTGRARSIVRVQKAVELP</sequence>
<keyword evidence="2" id="KW-0479">Metal-binding</keyword>
<reference evidence="4" key="1">
    <citation type="submission" date="2010-03" db="EMBL/GenBank/DDBJ databases">
        <title>The genome sequence of Synergistetes sp. SGP1.</title>
        <authorList>
            <consortium name="metaHIT consortium -- http://www.metahit.eu/"/>
            <person name="Pajon A."/>
            <person name="Turner K."/>
            <person name="Parkhill J."/>
            <person name="Wade W."/>
            <person name="Vartoukian S."/>
        </authorList>
    </citation>
    <scope>NUCLEOTIDE SEQUENCE [LARGE SCALE GENOMIC DNA]</scope>
    <source>
        <strain evidence="4">SGP1</strain>
    </source>
</reference>
<accession>A0AB94IV57</accession>
<organism evidence="3 4">
    <name type="scientific">Fretibacterium fastidiosum</name>
    <dbReference type="NCBI Taxonomy" id="651822"/>
    <lineage>
        <taxon>Bacteria</taxon>
        <taxon>Thermotogati</taxon>
        <taxon>Synergistota</taxon>
        <taxon>Synergistia</taxon>
        <taxon>Synergistales</taxon>
        <taxon>Aminobacteriaceae</taxon>
        <taxon>Fretibacterium</taxon>
    </lineage>
</organism>
<dbReference type="PANTHER" id="PTHR36303:SF1">
    <property type="entry name" value="2',3'-CYCLIC-NUCLEOTIDE 2'-PHOSPHODIESTERASE"/>
    <property type="match status" value="1"/>
</dbReference>
<dbReference type="EMBL" id="FP929056">
    <property type="protein sequence ID" value="CBL27625.1"/>
    <property type="molecule type" value="Genomic_DNA"/>
</dbReference>